<dbReference type="Proteomes" id="UP000437017">
    <property type="component" value="Unassembled WGS sequence"/>
</dbReference>
<evidence type="ECO:0000313" key="2">
    <source>
        <dbReference type="EMBL" id="KAB0392017.1"/>
    </source>
</evidence>
<gene>
    <name evidence="2" type="ORF">E2I00_004048</name>
</gene>
<dbReference type="EMBL" id="SGJD01004083">
    <property type="protein sequence ID" value="KAB0392017.1"/>
    <property type="molecule type" value="Genomic_DNA"/>
</dbReference>
<comment type="caution">
    <text evidence="2">The sequence shown here is derived from an EMBL/GenBank/DDBJ whole genome shotgun (WGS) entry which is preliminary data.</text>
</comment>
<organism evidence="2 3">
    <name type="scientific">Balaenoptera physalus</name>
    <name type="common">Fin whale</name>
    <name type="synonym">Balaena physalus</name>
    <dbReference type="NCBI Taxonomy" id="9770"/>
    <lineage>
        <taxon>Eukaryota</taxon>
        <taxon>Metazoa</taxon>
        <taxon>Chordata</taxon>
        <taxon>Craniata</taxon>
        <taxon>Vertebrata</taxon>
        <taxon>Euteleostomi</taxon>
        <taxon>Mammalia</taxon>
        <taxon>Eutheria</taxon>
        <taxon>Laurasiatheria</taxon>
        <taxon>Artiodactyla</taxon>
        <taxon>Whippomorpha</taxon>
        <taxon>Cetacea</taxon>
        <taxon>Mysticeti</taxon>
        <taxon>Balaenopteridae</taxon>
        <taxon>Balaenoptera</taxon>
    </lineage>
</organism>
<keyword evidence="3" id="KW-1185">Reference proteome</keyword>
<feature type="non-terminal residue" evidence="2">
    <location>
        <position position="1"/>
    </location>
</feature>
<protein>
    <submittedName>
        <fullName evidence="2">Uncharacterized protein</fullName>
    </submittedName>
</protein>
<feature type="region of interest" description="Disordered" evidence="1">
    <location>
        <begin position="224"/>
        <end position="252"/>
    </location>
</feature>
<accession>A0A643BVM9</accession>
<feature type="non-terminal residue" evidence="2">
    <location>
        <position position="252"/>
    </location>
</feature>
<evidence type="ECO:0000313" key="3">
    <source>
        <dbReference type="Proteomes" id="UP000437017"/>
    </source>
</evidence>
<sequence>KRKECGNSCWEMEQLCKIRITDVIENCGQDKLNNIINNDLQSSVLHTFRLYPFLEAQPFTLWPHIWPSGFTGLREPIDIMSGKGMYRRPNRGDLLPPASVFCGTREAAAEEGAEAEAEAAPRGRGRGGRDHRSDSLFSCGGGGIRDGCCRLGIARPARGFSRELSALGAGELRQRRGGGGEERTEAKRVKVAKLHQSAEKRRRVGRVKGEGACSLGALSPYCSAFQQKPPRPGLQRPDGCQGHTAGAGTAVA</sequence>
<feature type="region of interest" description="Disordered" evidence="1">
    <location>
        <begin position="111"/>
        <end position="134"/>
    </location>
</feature>
<proteinExistence type="predicted"/>
<evidence type="ECO:0000256" key="1">
    <source>
        <dbReference type="SAM" id="MobiDB-lite"/>
    </source>
</evidence>
<dbReference type="AlphaFoldDB" id="A0A643BVM9"/>
<reference evidence="2 3" key="1">
    <citation type="journal article" date="2019" name="PLoS ONE">
        <title>Genomic analyses reveal an absence of contemporary introgressive admixture between fin whales and blue whales, despite known hybrids.</title>
        <authorList>
            <person name="Westbury M.V."/>
            <person name="Petersen B."/>
            <person name="Lorenzen E.D."/>
        </authorList>
    </citation>
    <scope>NUCLEOTIDE SEQUENCE [LARGE SCALE GENOMIC DNA]</scope>
    <source>
        <strain evidence="2">FinWhale-01</strain>
    </source>
</reference>
<name>A0A643BVM9_BALPH</name>